<proteinExistence type="predicted"/>
<dbReference type="EMBL" id="CP002467">
    <property type="protein sequence ID" value="ADV81128.1"/>
    <property type="molecule type" value="Genomic_DNA"/>
</dbReference>
<dbReference type="KEGG" id="tsa:AciPR4_0290"/>
<dbReference type="eggNOG" id="ENOG5032KAC">
    <property type="taxonomic scope" value="Bacteria"/>
</dbReference>
<sequence>MDEVLELEQPPLTQIERVINTFVAPSKTFLDVRRSSSWWLPFLIVALFSYLFTGAVVKKVGFSALAEHALQQRAEATGQQMSPEQMAAGKTFTVSMFKASFGAWPLIFLATTAIFSLLLWLGFNFILGGKGTYGGMFAVFVFASLTGIIKTVLMIAVLWSSNNDNFDIQDPVGTNPGFYLGPESAHWLKVFLGSFDVFTLWMLFLVGLGGAIVSRTKVKSGIMLVFGAWLLFVLVRVGLAAM</sequence>
<dbReference type="Pfam" id="PF04893">
    <property type="entry name" value="Yip1"/>
    <property type="match status" value="1"/>
</dbReference>
<evidence type="ECO:0000256" key="5">
    <source>
        <dbReference type="SAM" id="Phobius"/>
    </source>
</evidence>
<dbReference type="GO" id="GO:0016020">
    <property type="term" value="C:membrane"/>
    <property type="evidence" value="ECO:0007669"/>
    <property type="project" value="UniProtKB-SubCell"/>
</dbReference>
<evidence type="ECO:0000256" key="3">
    <source>
        <dbReference type="ARBA" id="ARBA00022989"/>
    </source>
</evidence>
<evidence type="ECO:0000256" key="4">
    <source>
        <dbReference type="ARBA" id="ARBA00023136"/>
    </source>
</evidence>
<dbReference type="OrthoDB" id="114902at2"/>
<protein>
    <recommendedName>
        <fullName evidence="6">Yip1 domain-containing protein</fullName>
    </recommendedName>
</protein>
<comment type="subcellular location">
    <subcellularLocation>
        <location evidence="1">Membrane</location>
        <topology evidence="1">Multi-pass membrane protein</topology>
    </subcellularLocation>
</comment>
<name>E8V0R5_TERSS</name>
<feature type="transmembrane region" description="Helical" evidence="5">
    <location>
        <begin position="135"/>
        <end position="159"/>
    </location>
</feature>
<keyword evidence="4 5" id="KW-0472">Membrane</keyword>
<dbReference type="InterPro" id="IPR006977">
    <property type="entry name" value="Yip1_dom"/>
</dbReference>
<gene>
    <name evidence="7" type="ordered locus">AciPR4_0290</name>
</gene>
<dbReference type="STRING" id="401053.AciPR4_0290"/>
<evidence type="ECO:0000313" key="8">
    <source>
        <dbReference type="Proteomes" id="UP000006844"/>
    </source>
</evidence>
<feature type="transmembrane region" description="Helical" evidence="5">
    <location>
        <begin position="190"/>
        <end position="213"/>
    </location>
</feature>
<reference evidence="7 8" key="1">
    <citation type="journal article" date="2012" name="Stand. Genomic Sci.">
        <title>Complete genome sequence of Terriglobus saanensis type strain SP1PR4(T), an Acidobacteria from tundra soil.</title>
        <authorList>
            <person name="Rawat S.R."/>
            <person name="Mannisto M.K."/>
            <person name="Starovoytov V."/>
            <person name="Goodwin L."/>
            <person name="Nolan M."/>
            <person name="Hauser L."/>
            <person name="Land M."/>
            <person name="Davenport K.W."/>
            <person name="Woyke T."/>
            <person name="Haggblom M.M."/>
        </authorList>
    </citation>
    <scope>NUCLEOTIDE SEQUENCE</scope>
    <source>
        <strain evidence="8">ATCC BAA-1853 / DSM 23119 / SP1PR4</strain>
    </source>
</reference>
<dbReference type="HOGENOM" id="CLU_1101661_0_0_0"/>
<evidence type="ECO:0000259" key="6">
    <source>
        <dbReference type="Pfam" id="PF04893"/>
    </source>
</evidence>
<organism evidence="7 8">
    <name type="scientific">Terriglobus saanensis (strain ATCC BAA-1853 / DSM 23119 / SP1PR4)</name>
    <dbReference type="NCBI Taxonomy" id="401053"/>
    <lineage>
        <taxon>Bacteria</taxon>
        <taxon>Pseudomonadati</taxon>
        <taxon>Acidobacteriota</taxon>
        <taxon>Terriglobia</taxon>
        <taxon>Terriglobales</taxon>
        <taxon>Acidobacteriaceae</taxon>
        <taxon>Terriglobus</taxon>
    </lineage>
</organism>
<keyword evidence="3 5" id="KW-1133">Transmembrane helix</keyword>
<feature type="domain" description="Yip1" evidence="6">
    <location>
        <begin position="20"/>
        <end position="235"/>
    </location>
</feature>
<evidence type="ECO:0000313" key="7">
    <source>
        <dbReference type="EMBL" id="ADV81128.1"/>
    </source>
</evidence>
<feature type="transmembrane region" description="Helical" evidence="5">
    <location>
        <begin position="220"/>
        <end position="239"/>
    </location>
</feature>
<dbReference type="Proteomes" id="UP000006844">
    <property type="component" value="Chromosome"/>
</dbReference>
<dbReference type="AlphaFoldDB" id="E8V0R5"/>
<feature type="transmembrane region" description="Helical" evidence="5">
    <location>
        <begin position="38"/>
        <end position="57"/>
    </location>
</feature>
<keyword evidence="8" id="KW-1185">Reference proteome</keyword>
<feature type="transmembrane region" description="Helical" evidence="5">
    <location>
        <begin position="101"/>
        <end position="123"/>
    </location>
</feature>
<keyword evidence="2 5" id="KW-0812">Transmembrane</keyword>
<accession>E8V0R5</accession>
<evidence type="ECO:0000256" key="1">
    <source>
        <dbReference type="ARBA" id="ARBA00004141"/>
    </source>
</evidence>
<dbReference type="RefSeq" id="WP_013566861.1">
    <property type="nucleotide sequence ID" value="NC_014963.1"/>
</dbReference>
<evidence type="ECO:0000256" key="2">
    <source>
        <dbReference type="ARBA" id="ARBA00022692"/>
    </source>
</evidence>